<dbReference type="InterPro" id="IPR009351">
    <property type="entry name" value="AlkZ-like"/>
</dbReference>
<dbReference type="RefSeq" id="WP_176238549.1">
    <property type="nucleotide sequence ID" value="NZ_AP024412.1"/>
</dbReference>
<dbReference type="EMBL" id="AP024412">
    <property type="protein sequence ID" value="BCR35709.1"/>
    <property type="molecule type" value="Genomic_DNA"/>
</dbReference>
<dbReference type="PANTHER" id="PTHR30528:SF0">
    <property type="entry name" value="CYTOPLASMIC PROTEIN"/>
    <property type="match status" value="1"/>
</dbReference>
<dbReference type="AlphaFoldDB" id="A0A7U9TI82"/>
<sequence length="386" mass="45925">MIYWTKEQVKAYLVNYHMINTKHHYTINDVFDRLKSIQYDPLNVVGTNPELVLQSRVYHFKKEMLYDALYKDRTLIDGWDKQMCIYQTKDFDKFNLVREHRAKSEIKSAKHYLDLEFEHIIDDVYGIIDKDGPILSSKIKLGETKEHKWGHTKASSAAISYLFHKGSIGIESRNNTQKKYHVLEKLHPEIKNENPFLTKEAFIEFYLYRRIQSMGLVWNKSSVAFSGLHIYLKKSRDQFLKILLDKDLIEEVTINDMNEKFYIPKIALRYPIDIKDQISILAPLDNMIWDRALVSKIFDFDYTWEVYVPKDKRKYGYYVLPMIKGSHIIGRIEFDKQRGKLPLSIINIWLEPNIKLNKALQTKIDEALKRFANYLQTDEINFYKNK</sequence>
<evidence type="ECO:0000313" key="2">
    <source>
        <dbReference type="Proteomes" id="UP000620133"/>
    </source>
</evidence>
<proteinExistence type="predicted"/>
<accession>A0A7U9TI82</accession>
<keyword evidence="2" id="KW-1185">Reference proteome</keyword>
<organism evidence="1 2">
    <name type="scientific">Mariniplasma anaerobium</name>
    <dbReference type="NCBI Taxonomy" id="2735436"/>
    <lineage>
        <taxon>Bacteria</taxon>
        <taxon>Bacillati</taxon>
        <taxon>Mycoplasmatota</taxon>
        <taxon>Mollicutes</taxon>
        <taxon>Acholeplasmatales</taxon>
        <taxon>Acholeplasmataceae</taxon>
        <taxon>Mariniplasma</taxon>
    </lineage>
</organism>
<dbReference type="Proteomes" id="UP000620133">
    <property type="component" value="Chromosome"/>
</dbReference>
<evidence type="ECO:0000313" key="1">
    <source>
        <dbReference type="EMBL" id="BCR35709.1"/>
    </source>
</evidence>
<reference evidence="1" key="1">
    <citation type="submission" date="2021-01" db="EMBL/GenBank/DDBJ databases">
        <title>Draft genome sequence of Acholeplasmataceae bacterium strain Mahy22.</title>
        <authorList>
            <person name="Watanabe M."/>
            <person name="Kojima H."/>
            <person name="Fukui M."/>
        </authorList>
    </citation>
    <scope>NUCLEOTIDE SEQUENCE</scope>
    <source>
        <strain evidence="1">Mahy22</strain>
    </source>
</reference>
<dbReference type="Pfam" id="PF06224">
    <property type="entry name" value="AlkZ-like"/>
    <property type="match status" value="1"/>
</dbReference>
<dbReference type="KEGG" id="manr:MPAN_006020"/>
<name>A0A7U9TI82_9MOLU</name>
<protein>
    <recommendedName>
        <fullName evidence="3">Winged helix-turn-helix domain-containing protein</fullName>
    </recommendedName>
</protein>
<evidence type="ECO:0008006" key="3">
    <source>
        <dbReference type="Google" id="ProtNLM"/>
    </source>
</evidence>
<dbReference type="PANTHER" id="PTHR30528">
    <property type="entry name" value="CYTOPLASMIC PROTEIN"/>
    <property type="match status" value="1"/>
</dbReference>
<gene>
    <name evidence="1" type="ORF">MPAN_006020</name>
</gene>